<dbReference type="Proteomes" id="UP000483672">
    <property type="component" value="Unassembled WGS sequence"/>
</dbReference>
<dbReference type="EMBL" id="WIPF01000048">
    <property type="protein sequence ID" value="KAF3220043.1"/>
    <property type="molecule type" value="Genomic_DNA"/>
</dbReference>
<sequence length="715" mass="79000">MQRYRLREELMDLAHTAVSSVEWTPPAKLPPGEPRKPASRSPARKSSETDLTGVNKPKLACTIGVRRVSVFNANKASTNKPKRKAAGTPEEPIESGSDETATTKTDEEEESSPEGRVVQCQILHIPLGCALRGNVVHSDKITGEDGKVVPCLLCKVERTVEVRTVKGKKYFFPTKIFTPSNKMVKRVGGEVISGVTNVYGDAPYNADWTHEEKGELPREVTLYTGRACLRGIRFPYRDVMGDVSMAGSTFSYNDFVTEAQGGISGTIPAYKFTSRPVRWSRSSDSDITPGPNKGKNPTKPSRGTFKKPLLEYKQPVIHIVSNGICHTNVLGPSLGHFNPPNLTCTCGKTRASLSFPEGLPSSGTATTTTASQPQGPPATQASSALLTPPKSPNAKSRKKRKSAPATRVAGETKAKRRKVSKETDPSQSCDPTSSSGPSSVPSSEKKRKHDAVDGEDQEPKAKFPRIRLVVRDLGEAEAIGSPSAISAQTNPEATNSVQPSSETTTTQEAASGEPLVRRIRIKFKRDDRDNEGVSSSPKRPDDPRWPYSPTFLAALTPQELAKLHSSSPKSINVPWDDEPPQLRTRRPPQLLPHPLNHPATLPRPYEYQPEDWNPVLGRHTLVHPESSECWVPDDADTRDAVGIWRCPKIKESGERYFKTLEPLDNSLWWIWDPKREYYFDGVFLKSRIHDWFSCRLIELGESVTDDGVYDRYGFF</sequence>
<gene>
    <name evidence="2" type="ORF">TWF191_007614</name>
</gene>
<feature type="compositionally biased region" description="Low complexity" evidence="1">
    <location>
        <begin position="496"/>
        <end position="511"/>
    </location>
</feature>
<feature type="region of interest" description="Disordered" evidence="1">
    <location>
        <begin position="279"/>
        <end position="305"/>
    </location>
</feature>
<feature type="region of interest" description="Disordered" evidence="1">
    <location>
        <begin position="480"/>
        <end position="549"/>
    </location>
</feature>
<evidence type="ECO:0000313" key="3">
    <source>
        <dbReference type="Proteomes" id="UP000483672"/>
    </source>
</evidence>
<dbReference type="AlphaFoldDB" id="A0A6G1MJP9"/>
<organism evidence="2 3">
    <name type="scientific">Orbilia oligospora</name>
    <name type="common">Nematode-trapping fungus</name>
    <name type="synonym">Arthrobotrys oligospora</name>
    <dbReference type="NCBI Taxonomy" id="2813651"/>
    <lineage>
        <taxon>Eukaryota</taxon>
        <taxon>Fungi</taxon>
        <taxon>Dikarya</taxon>
        <taxon>Ascomycota</taxon>
        <taxon>Pezizomycotina</taxon>
        <taxon>Orbiliomycetes</taxon>
        <taxon>Orbiliales</taxon>
        <taxon>Orbiliaceae</taxon>
        <taxon>Orbilia</taxon>
    </lineage>
</organism>
<reference evidence="2 3" key="1">
    <citation type="submission" date="2019-06" db="EMBL/GenBank/DDBJ databases">
        <authorList>
            <person name="Palmer J.M."/>
        </authorList>
    </citation>
    <scope>NUCLEOTIDE SEQUENCE [LARGE SCALE GENOMIC DNA]</scope>
    <source>
        <strain evidence="2 3">TWF191</strain>
    </source>
</reference>
<comment type="caution">
    <text evidence="2">The sequence shown here is derived from an EMBL/GenBank/DDBJ whole genome shotgun (WGS) entry which is preliminary data.</text>
</comment>
<feature type="compositionally biased region" description="Low complexity" evidence="1">
    <location>
        <begin position="360"/>
        <end position="384"/>
    </location>
</feature>
<feature type="compositionally biased region" description="Low complexity" evidence="1">
    <location>
        <begin position="425"/>
        <end position="442"/>
    </location>
</feature>
<evidence type="ECO:0000256" key="1">
    <source>
        <dbReference type="SAM" id="MobiDB-lite"/>
    </source>
</evidence>
<proteinExistence type="predicted"/>
<feature type="compositionally biased region" description="Low complexity" evidence="1">
    <location>
        <begin position="288"/>
        <end position="300"/>
    </location>
</feature>
<feature type="region of interest" description="Disordered" evidence="1">
    <location>
        <begin position="74"/>
        <end position="117"/>
    </location>
</feature>
<feature type="region of interest" description="Disordered" evidence="1">
    <location>
        <begin position="22"/>
        <end position="55"/>
    </location>
</feature>
<accession>A0A6G1MJP9</accession>
<feature type="compositionally biased region" description="Polar residues" evidence="1">
    <location>
        <begin position="483"/>
        <end position="495"/>
    </location>
</feature>
<feature type="region of interest" description="Disordered" evidence="1">
    <location>
        <begin position="355"/>
        <end position="463"/>
    </location>
</feature>
<protein>
    <submittedName>
        <fullName evidence="2">Uncharacterized protein</fullName>
    </submittedName>
</protein>
<evidence type="ECO:0000313" key="2">
    <source>
        <dbReference type="EMBL" id="KAF3220043.1"/>
    </source>
</evidence>
<name>A0A6G1MJP9_ORBOL</name>